<reference evidence="2" key="2">
    <citation type="journal article" date="2021" name="PeerJ">
        <title>Extensive microbial diversity within the chicken gut microbiome revealed by metagenomics and culture.</title>
        <authorList>
            <person name="Gilroy R."/>
            <person name="Ravi A."/>
            <person name="Getino M."/>
            <person name="Pursley I."/>
            <person name="Horton D.L."/>
            <person name="Alikhan N.F."/>
            <person name="Baker D."/>
            <person name="Gharbi K."/>
            <person name="Hall N."/>
            <person name="Watson M."/>
            <person name="Adriaenssens E.M."/>
            <person name="Foster-Nyarko E."/>
            <person name="Jarju S."/>
            <person name="Secka A."/>
            <person name="Antonio M."/>
            <person name="Oren A."/>
            <person name="Chaudhuri R.R."/>
            <person name="La Ragione R."/>
            <person name="Hildebrand F."/>
            <person name="Pallen M.J."/>
        </authorList>
    </citation>
    <scope>NUCLEOTIDE SEQUENCE</scope>
    <source>
        <strain evidence="2">CHK184-20233</strain>
    </source>
</reference>
<feature type="domain" description="N-acetyltransferase" evidence="1">
    <location>
        <begin position="3"/>
        <end position="172"/>
    </location>
</feature>
<name>A0A9D1J2R3_9FIRM</name>
<dbReference type="Pfam" id="PF00583">
    <property type="entry name" value="Acetyltransf_1"/>
    <property type="match status" value="1"/>
</dbReference>
<dbReference type="InterPro" id="IPR000182">
    <property type="entry name" value="GNAT_dom"/>
</dbReference>
<dbReference type="SUPFAM" id="SSF55729">
    <property type="entry name" value="Acyl-CoA N-acyltransferases (Nat)"/>
    <property type="match status" value="1"/>
</dbReference>
<reference evidence="2" key="1">
    <citation type="submission" date="2020-10" db="EMBL/GenBank/DDBJ databases">
        <authorList>
            <person name="Gilroy R."/>
        </authorList>
    </citation>
    <scope>NUCLEOTIDE SEQUENCE</scope>
    <source>
        <strain evidence="2">CHK184-20233</strain>
    </source>
</reference>
<comment type="caution">
    <text evidence="2">The sequence shown here is derived from an EMBL/GenBank/DDBJ whole genome shotgun (WGS) entry which is preliminary data.</text>
</comment>
<organism evidence="2 3">
    <name type="scientific">Candidatus Onthousia excrementipullorum</name>
    <dbReference type="NCBI Taxonomy" id="2840884"/>
    <lineage>
        <taxon>Bacteria</taxon>
        <taxon>Bacillati</taxon>
        <taxon>Bacillota</taxon>
        <taxon>Bacilli</taxon>
        <taxon>Candidatus Onthousia</taxon>
    </lineage>
</organism>
<protein>
    <submittedName>
        <fullName evidence="2">GNAT family N-acetyltransferase</fullName>
    </submittedName>
</protein>
<dbReference type="CDD" id="cd04301">
    <property type="entry name" value="NAT_SF"/>
    <property type="match status" value="1"/>
</dbReference>
<dbReference type="InterPro" id="IPR016181">
    <property type="entry name" value="Acyl_CoA_acyltransferase"/>
</dbReference>
<dbReference type="Gene3D" id="3.40.630.30">
    <property type="match status" value="1"/>
</dbReference>
<dbReference type="GO" id="GO:0016747">
    <property type="term" value="F:acyltransferase activity, transferring groups other than amino-acyl groups"/>
    <property type="evidence" value="ECO:0007669"/>
    <property type="project" value="InterPro"/>
</dbReference>
<proteinExistence type="predicted"/>
<evidence type="ECO:0000313" key="2">
    <source>
        <dbReference type="EMBL" id="HIR58926.1"/>
    </source>
</evidence>
<evidence type="ECO:0000313" key="3">
    <source>
        <dbReference type="Proteomes" id="UP000824232"/>
    </source>
</evidence>
<dbReference type="EMBL" id="DVHC01000027">
    <property type="protein sequence ID" value="HIR58926.1"/>
    <property type="molecule type" value="Genomic_DNA"/>
</dbReference>
<evidence type="ECO:0000259" key="1">
    <source>
        <dbReference type="PROSITE" id="PS51186"/>
    </source>
</evidence>
<dbReference type="AlphaFoldDB" id="A0A9D1J2R3"/>
<dbReference type="PROSITE" id="PS51186">
    <property type="entry name" value="GNAT"/>
    <property type="match status" value="1"/>
</dbReference>
<gene>
    <name evidence="2" type="ORF">IAB38_02645</name>
</gene>
<accession>A0A9D1J2R3</accession>
<dbReference type="Proteomes" id="UP000824232">
    <property type="component" value="Unassembled WGS sequence"/>
</dbReference>
<sequence length="172" mass="19846">MNCIIEELNTNNVSDYVKINTKSWEETYKGIVNAEFLELIGTDSEINKAIERKKKDINKEFDKSFLLKADDKYVGVFRVCKSKDSNYKDIGELQALYLLNEVKHRGYGRILFKKARDEVKKMGFNSMIAGCLSDNTNANSFYKHMGGELVGSRDFTLPNQTLNENVYLFREI</sequence>